<evidence type="ECO:0000256" key="4">
    <source>
        <dbReference type="ARBA" id="ARBA00022786"/>
    </source>
</evidence>
<comment type="function">
    <text evidence="5">Functions as an E3 ubiquitin ligase.</text>
</comment>
<dbReference type="PANTHER" id="PTHR22849">
    <property type="entry name" value="WDSAM1 PROTEIN"/>
    <property type="match status" value="1"/>
</dbReference>
<dbReference type="AlphaFoldDB" id="A0A4S4DKN5"/>
<proteinExistence type="predicted"/>
<evidence type="ECO:0000259" key="7">
    <source>
        <dbReference type="PROSITE" id="PS51698"/>
    </source>
</evidence>
<dbReference type="EMBL" id="SDRB02010952">
    <property type="protein sequence ID" value="THG03472.1"/>
    <property type="molecule type" value="Genomic_DNA"/>
</dbReference>
<feature type="chain" id="PRO_5021027173" description="U-box domain-containing protein" evidence="6">
    <location>
        <begin position="32"/>
        <end position="541"/>
    </location>
</feature>
<dbReference type="GO" id="GO:0006952">
    <property type="term" value="P:defense response"/>
    <property type="evidence" value="ECO:0007669"/>
    <property type="project" value="UniProtKB-ARBA"/>
</dbReference>
<comment type="catalytic activity">
    <reaction evidence="1 5">
        <text>S-ubiquitinyl-[E2 ubiquitin-conjugating enzyme]-L-cysteine + [acceptor protein]-L-lysine = [E2 ubiquitin-conjugating enzyme]-L-cysteine + N(6)-ubiquitinyl-[acceptor protein]-L-lysine.</text>
        <dbReference type="EC" id="2.3.2.27"/>
    </reaction>
</comment>
<organism evidence="8 9">
    <name type="scientific">Camellia sinensis var. sinensis</name>
    <name type="common">China tea</name>
    <dbReference type="NCBI Taxonomy" id="542762"/>
    <lineage>
        <taxon>Eukaryota</taxon>
        <taxon>Viridiplantae</taxon>
        <taxon>Streptophyta</taxon>
        <taxon>Embryophyta</taxon>
        <taxon>Tracheophyta</taxon>
        <taxon>Spermatophyta</taxon>
        <taxon>Magnoliopsida</taxon>
        <taxon>eudicotyledons</taxon>
        <taxon>Gunneridae</taxon>
        <taxon>Pentapetalae</taxon>
        <taxon>asterids</taxon>
        <taxon>Ericales</taxon>
        <taxon>Theaceae</taxon>
        <taxon>Camellia</taxon>
    </lineage>
</organism>
<dbReference type="FunFam" id="3.30.40.10:FF:000437">
    <property type="entry name" value="RING-type E3 ubiquitin transferase"/>
    <property type="match status" value="1"/>
</dbReference>
<accession>A0A4S4DKN5</accession>
<dbReference type="STRING" id="542762.A0A4S4DKN5"/>
<keyword evidence="4 5" id="KW-0833">Ubl conjugation pathway</keyword>
<dbReference type="GO" id="GO:0016567">
    <property type="term" value="P:protein ubiquitination"/>
    <property type="evidence" value="ECO:0007669"/>
    <property type="project" value="UniProtKB-UniRule"/>
</dbReference>
<comment type="caution">
    <text evidence="8">The sequence shown here is derived from an EMBL/GenBank/DDBJ whole genome shotgun (WGS) entry which is preliminary data.</text>
</comment>
<comment type="pathway">
    <text evidence="2 5">Protein modification; protein ubiquitination.</text>
</comment>
<dbReference type="InterPro" id="IPR010259">
    <property type="entry name" value="S8pro/Inhibitor_I9"/>
</dbReference>
<protein>
    <recommendedName>
        <fullName evidence="5 7">U-box domain-containing protein</fullName>
        <ecNumber evidence="5">2.3.2.27</ecNumber>
    </recommendedName>
    <alternativeName>
        <fullName evidence="5">RING-type E3 ubiquitin transferase PUB</fullName>
    </alternativeName>
</protein>
<dbReference type="Gene3D" id="3.30.40.10">
    <property type="entry name" value="Zinc/RING finger domain, C3HC4 (zinc finger)"/>
    <property type="match status" value="1"/>
</dbReference>
<dbReference type="CDD" id="cd16664">
    <property type="entry name" value="RING-Ubox_PUB"/>
    <property type="match status" value="1"/>
</dbReference>
<sequence length="541" mass="61033">MASSRNTTITNIGIPFLFLCAFLSQVGLCYSAKVYVVYMGNRDGHDQDEILMQNYQFLTNFHGGSVEQARASHVYSYRHGFRGFTAKLTENQASEIAIDMILSWRKRRACRRAGKNDLSQANLEMELTIPSHFRCPISLDLMKDPVTLSTGITYDRESIEKWIESGNFTCPVTNQVLRNFDQIPNHAIRRMIQDWCVENRSHGIERIPTPRIPVTSHDVLGICSKIILATQRGDQKKCLELVSKIKTWARESERNKRCITENGAGFVLSSSFESFSSFSIKEREDLLGETLSALTWMFPLSSEAQLKLSSASSLRCMAWFLMGEDLSSRQNSVLALKELLSSDQRHTNDFAEIEGVNEALVQIIKEQTCPTSTKASLMVIYYMISSSKSSEKITSRFVELGLVSIVLEILVGGERSISEKALAVLDNICSWKKGIEKARNHALTMPVLVKKILRVSDMATKFSVSILWKICKNSVEDGGDDNEMVEALQLGAFQKLLVVLQVGCGEKTKEKATELLKLLNQFKDRLDCFDSSMDFKYLKRP</sequence>
<keyword evidence="9" id="KW-1185">Reference proteome</keyword>
<dbReference type="PROSITE" id="PS51698">
    <property type="entry name" value="U_BOX"/>
    <property type="match status" value="1"/>
</dbReference>
<dbReference type="Gene3D" id="3.30.70.80">
    <property type="entry name" value="Peptidase S8 propeptide/proteinase inhibitor I9"/>
    <property type="match status" value="1"/>
</dbReference>
<evidence type="ECO:0000256" key="2">
    <source>
        <dbReference type="ARBA" id="ARBA00004906"/>
    </source>
</evidence>
<keyword evidence="6" id="KW-0732">Signal</keyword>
<dbReference type="SUPFAM" id="SSF57850">
    <property type="entry name" value="RING/U-box"/>
    <property type="match status" value="1"/>
</dbReference>
<evidence type="ECO:0000256" key="1">
    <source>
        <dbReference type="ARBA" id="ARBA00000900"/>
    </source>
</evidence>
<reference evidence="8 9" key="1">
    <citation type="journal article" date="2018" name="Proc. Natl. Acad. Sci. U.S.A.">
        <title>Draft genome sequence of Camellia sinensis var. sinensis provides insights into the evolution of the tea genome and tea quality.</title>
        <authorList>
            <person name="Wei C."/>
            <person name="Yang H."/>
            <person name="Wang S."/>
            <person name="Zhao J."/>
            <person name="Liu C."/>
            <person name="Gao L."/>
            <person name="Xia E."/>
            <person name="Lu Y."/>
            <person name="Tai Y."/>
            <person name="She G."/>
            <person name="Sun J."/>
            <person name="Cao H."/>
            <person name="Tong W."/>
            <person name="Gao Q."/>
            <person name="Li Y."/>
            <person name="Deng W."/>
            <person name="Jiang X."/>
            <person name="Wang W."/>
            <person name="Chen Q."/>
            <person name="Zhang S."/>
            <person name="Li H."/>
            <person name="Wu J."/>
            <person name="Wang P."/>
            <person name="Li P."/>
            <person name="Shi C."/>
            <person name="Zheng F."/>
            <person name="Jian J."/>
            <person name="Huang B."/>
            <person name="Shan D."/>
            <person name="Shi M."/>
            <person name="Fang C."/>
            <person name="Yue Y."/>
            <person name="Li F."/>
            <person name="Li D."/>
            <person name="Wei S."/>
            <person name="Han B."/>
            <person name="Jiang C."/>
            <person name="Yin Y."/>
            <person name="Xia T."/>
            <person name="Zhang Z."/>
            <person name="Bennetzen J.L."/>
            <person name="Zhao S."/>
            <person name="Wan X."/>
        </authorList>
    </citation>
    <scope>NUCLEOTIDE SEQUENCE [LARGE SCALE GENOMIC DNA]</scope>
    <source>
        <strain evidence="9">cv. Shuchazao</strain>
        <tissue evidence="8">Leaf</tissue>
    </source>
</reference>
<dbReference type="InterPro" id="IPR003613">
    <property type="entry name" value="Ubox_domain"/>
</dbReference>
<evidence type="ECO:0000313" key="9">
    <source>
        <dbReference type="Proteomes" id="UP000306102"/>
    </source>
</evidence>
<dbReference type="Pfam" id="PF04564">
    <property type="entry name" value="U-box"/>
    <property type="match status" value="1"/>
</dbReference>
<name>A0A4S4DKN5_CAMSN</name>
<dbReference type="Pfam" id="PF05922">
    <property type="entry name" value="Inhibitor_I9"/>
    <property type="match status" value="1"/>
</dbReference>
<dbReference type="InterPro" id="IPR037045">
    <property type="entry name" value="S8pro/Inhibitor_I9_sf"/>
</dbReference>
<dbReference type="PANTHER" id="PTHR22849:SF61">
    <property type="entry name" value="U-BOX DOMAIN-CONTAINING PROTEIN 21"/>
    <property type="match status" value="1"/>
</dbReference>
<evidence type="ECO:0000256" key="6">
    <source>
        <dbReference type="SAM" id="SignalP"/>
    </source>
</evidence>
<dbReference type="InterPro" id="IPR045185">
    <property type="entry name" value="PUB22/23/24-like"/>
</dbReference>
<dbReference type="UniPathway" id="UPA00143"/>
<dbReference type="InterPro" id="IPR011989">
    <property type="entry name" value="ARM-like"/>
</dbReference>
<evidence type="ECO:0000256" key="3">
    <source>
        <dbReference type="ARBA" id="ARBA00022679"/>
    </source>
</evidence>
<gene>
    <name evidence="8" type="ORF">TEA_022845</name>
</gene>
<dbReference type="GO" id="GO:0061630">
    <property type="term" value="F:ubiquitin protein ligase activity"/>
    <property type="evidence" value="ECO:0007669"/>
    <property type="project" value="UniProtKB-UniRule"/>
</dbReference>
<dbReference type="EC" id="2.3.2.27" evidence="5"/>
<evidence type="ECO:0000313" key="8">
    <source>
        <dbReference type="EMBL" id="THG03472.1"/>
    </source>
</evidence>
<dbReference type="InterPro" id="IPR013083">
    <property type="entry name" value="Znf_RING/FYVE/PHD"/>
</dbReference>
<dbReference type="InterPro" id="IPR045210">
    <property type="entry name" value="RING-Ubox_PUB"/>
</dbReference>
<keyword evidence="3 5" id="KW-0808">Transferase</keyword>
<evidence type="ECO:0000256" key="5">
    <source>
        <dbReference type="RuleBase" id="RU369093"/>
    </source>
</evidence>
<dbReference type="Proteomes" id="UP000306102">
    <property type="component" value="Unassembled WGS sequence"/>
</dbReference>
<dbReference type="Pfam" id="PF25598">
    <property type="entry name" value="ARM_PUB"/>
    <property type="match status" value="1"/>
</dbReference>
<feature type="signal peptide" evidence="6">
    <location>
        <begin position="1"/>
        <end position="31"/>
    </location>
</feature>
<dbReference type="SMART" id="SM00504">
    <property type="entry name" value="Ubox"/>
    <property type="match status" value="1"/>
</dbReference>
<dbReference type="InterPro" id="IPR058678">
    <property type="entry name" value="ARM_PUB"/>
</dbReference>
<feature type="domain" description="U-box" evidence="7">
    <location>
        <begin position="128"/>
        <end position="202"/>
    </location>
</feature>
<dbReference type="Gene3D" id="1.25.10.10">
    <property type="entry name" value="Leucine-rich Repeat Variant"/>
    <property type="match status" value="1"/>
</dbReference>
<dbReference type="SUPFAM" id="SSF48371">
    <property type="entry name" value="ARM repeat"/>
    <property type="match status" value="1"/>
</dbReference>
<dbReference type="InterPro" id="IPR016024">
    <property type="entry name" value="ARM-type_fold"/>
</dbReference>